<gene>
    <name evidence="6" type="ORF">EZS27_002937</name>
</gene>
<evidence type="ECO:0000256" key="3">
    <source>
        <dbReference type="ARBA" id="ARBA00022578"/>
    </source>
</evidence>
<proteinExistence type="inferred from homology"/>
<dbReference type="GO" id="GO:0003677">
    <property type="term" value="F:DNA binding"/>
    <property type="evidence" value="ECO:0007669"/>
    <property type="project" value="InterPro"/>
</dbReference>
<dbReference type="GO" id="GO:0004803">
    <property type="term" value="F:transposase activity"/>
    <property type="evidence" value="ECO:0007669"/>
    <property type="project" value="InterPro"/>
</dbReference>
<dbReference type="InterPro" id="IPR005063">
    <property type="entry name" value="Transposase_27"/>
</dbReference>
<organism evidence="6">
    <name type="scientific">termite gut metagenome</name>
    <dbReference type="NCBI Taxonomy" id="433724"/>
    <lineage>
        <taxon>unclassified sequences</taxon>
        <taxon>metagenomes</taxon>
        <taxon>organismal metagenomes</taxon>
    </lineage>
</organism>
<dbReference type="EMBL" id="SNRY01000043">
    <property type="protein sequence ID" value="KAA6349609.1"/>
    <property type="molecule type" value="Genomic_DNA"/>
</dbReference>
<comment type="similarity">
    <text evidence="2">Belongs to the transposase 27 family.</text>
</comment>
<feature type="domain" description="InsA N-terminal zinc ribbon" evidence="5">
    <location>
        <begin position="4"/>
        <end position="35"/>
    </location>
</feature>
<name>A0A5J4STV1_9ZZZZ</name>
<dbReference type="Pfam" id="PF03400">
    <property type="entry name" value="DDE_Tnp_IS1"/>
    <property type="match status" value="1"/>
</dbReference>
<sequence length="233" mass="27223">MKITLTLHCPNCQSTKIKKNGKKSSGKQNYLCKNCFRQFIGDHALTYNGCHSGLIKRILLMLVRGIGIRDISEIQEVSIRKVLSVLVNSHYAITPRKSYYERLEVDEFWTYVGNKGKKYWLIYAYERQGGEIVAYVWGKRNLKTAKRLREKLIKLGVSFGCICTDEWQSFITAFKEDNHVIGKAHTIGIEGNNCRLRHRIRRAFRKTCCFSKKLFNHLKAFRLAFFYINYGYV</sequence>
<evidence type="ECO:0000256" key="2">
    <source>
        <dbReference type="ARBA" id="ARBA00008841"/>
    </source>
</evidence>
<keyword evidence="3" id="KW-0815">Transposition</keyword>
<comment type="function">
    <text evidence="1">Absolutely required for transposition of IS1.</text>
</comment>
<evidence type="ECO:0000256" key="4">
    <source>
        <dbReference type="ARBA" id="ARBA00023172"/>
    </source>
</evidence>
<evidence type="ECO:0000256" key="1">
    <source>
        <dbReference type="ARBA" id="ARBA00004091"/>
    </source>
</evidence>
<evidence type="ECO:0000313" key="6">
    <source>
        <dbReference type="EMBL" id="KAA6349609.1"/>
    </source>
</evidence>
<dbReference type="AlphaFoldDB" id="A0A5J4STV1"/>
<dbReference type="InterPro" id="IPR051354">
    <property type="entry name" value="Transposase_27_IS1"/>
</dbReference>
<comment type="caution">
    <text evidence="6">The sequence shown here is derived from an EMBL/GenBank/DDBJ whole genome shotgun (WGS) entry which is preliminary data.</text>
</comment>
<dbReference type="Pfam" id="PF03811">
    <property type="entry name" value="Zn_ribbon_InsA"/>
    <property type="match status" value="1"/>
</dbReference>
<dbReference type="GO" id="GO:0006313">
    <property type="term" value="P:DNA transposition"/>
    <property type="evidence" value="ECO:0007669"/>
    <property type="project" value="InterPro"/>
</dbReference>
<dbReference type="PANTHER" id="PTHR33293">
    <property type="entry name" value="INSERTION ELEMENT IS1 1 PROTEIN INSB-RELATED"/>
    <property type="match status" value="1"/>
</dbReference>
<keyword evidence="4" id="KW-0233">DNA recombination</keyword>
<protein>
    <recommendedName>
        <fullName evidence="5">InsA N-terminal zinc ribbon domain-containing protein</fullName>
    </recommendedName>
</protein>
<reference evidence="6" key="1">
    <citation type="submission" date="2019-03" db="EMBL/GenBank/DDBJ databases">
        <title>Single cell metagenomics reveals metabolic interactions within the superorganism composed of flagellate Streblomastix strix and complex community of Bacteroidetes bacteria on its surface.</title>
        <authorList>
            <person name="Treitli S.C."/>
            <person name="Kolisko M."/>
            <person name="Husnik F."/>
            <person name="Keeling P."/>
            <person name="Hampl V."/>
        </authorList>
    </citation>
    <scope>NUCLEOTIDE SEQUENCE</scope>
    <source>
        <strain evidence="6">STM</strain>
    </source>
</reference>
<dbReference type="NCBIfam" id="NF033558">
    <property type="entry name" value="transpos_IS1"/>
    <property type="match status" value="1"/>
</dbReference>
<evidence type="ECO:0000259" key="5">
    <source>
        <dbReference type="Pfam" id="PF03811"/>
    </source>
</evidence>
<accession>A0A5J4STV1</accession>
<dbReference type="InterPro" id="IPR003220">
    <property type="entry name" value="InsA_N_dom_Znf"/>
</dbReference>
<dbReference type="PANTHER" id="PTHR33293:SF1">
    <property type="entry name" value="INSERTION ELEMENT IS1 1 PROTEIN INSB-RELATED"/>
    <property type="match status" value="1"/>
</dbReference>